<evidence type="ECO:0000313" key="1">
    <source>
        <dbReference type="EMBL" id="KAJ3526370.1"/>
    </source>
</evidence>
<keyword evidence="2" id="KW-1185">Reference proteome</keyword>
<dbReference type="Proteomes" id="UP001148662">
    <property type="component" value="Unassembled WGS sequence"/>
</dbReference>
<proteinExistence type="predicted"/>
<sequence length="226" mass="24769">MGARNQRSGTSSPAPRGTSLQKTVSGKPSSHGGPKLKVETGNEPASTKRNEPDAGGAPAEPSLPMTPKSPSPKLAPQEDTQALPDPVMAHDMQAVNELLGTMKCMLGTLGSTFDTLGDQTIKVATLPIAIEAIHQIAAVRKELDERQQRREARMDELKRTLLEEVKTKVHEDLKNAASRIVKEIVRKEVAQRVRTQLQAQITQVMRDDLVAWKQQIAEVKVRLYNS</sequence>
<evidence type="ECO:0000313" key="2">
    <source>
        <dbReference type="Proteomes" id="UP001148662"/>
    </source>
</evidence>
<name>A0ACC1RV57_9APHY</name>
<comment type="caution">
    <text evidence="1">The sequence shown here is derived from an EMBL/GenBank/DDBJ whole genome shotgun (WGS) entry which is preliminary data.</text>
</comment>
<dbReference type="EMBL" id="JANHOG010002171">
    <property type="protein sequence ID" value="KAJ3526370.1"/>
    <property type="molecule type" value="Genomic_DNA"/>
</dbReference>
<protein>
    <submittedName>
        <fullName evidence="1">Uncharacterized protein</fullName>
    </submittedName>
</protein>
<reference evidence="1" key="1">
    <citation type="submission" date="2022-07" db="EMBL/GenBank/DDBJ databases">
        <title>Genome Sequence of Phlebia brevispora.</title>
        <authorList>
            <person name="Buettner E."/>
        </authorList>
    </citation>
    <scope>NUCLEOTIDE SEQUENCE</scope>
    <source>
        <strain evidence="1">MPL23</strain>
    </source>
</reference>
<gene>
    <name evidence="1" type="ORF">NM688_g8270</name>
</gene>
<organism evidence="1 2">
    <name type="scientific">Phlebia brevispora</name>
    <dbReference type="NCBI Taxonomy" id="194682"/>
    <lineage>
        <taxon>Eukaryota</taxon>
        <taxon>Fungi</taxon>
        <taxon>Dikarya</taxon>
        <taxon>Basidiomycota</taxon>
        <taxon>Agaricomycotina</taxon>
        <taxon>Agaricomycetes</taxon>
        <taxon>Polyporales</taxon>
        <taxon>Meruliaceae</taxon>
        <taxon>Phlebia</taxon>
    </lineage>
</organism>
<accession>A0ACC1RV57</accession>